<feature type="transmembrane region" description="Helical" evidence="1">
    <location>
        <begin position="18"/>
        <end position="39"/>
    </location>
</feature>
<keyword evidence="1" id="KW-0812">Transmembrane</keyword>
<comment type="caution">
    <text evidence="2">The sequence shown here is derived from an EMBL/GenBank/DDBJ whole genome shotgun (WGS) entry which is preliminary data.</text>
</comment>
<dbReference type="AlphaFoldDB" id="A0A9X9WZE6"/>
<keyword evidence="1" id="KW-0472">Membrane</keyword>
<evidence type="ECO:0000313" key="3">
    <source>
        <dbReference type="Proteomes" id="UP001138751"/>
    </source>
</evidence>
<reference evidence="2" key="2">
    <citation type="journal article" date="2021" name="Syst. Appl. Microbiol.">
        <title>Roseomonas hellenica sp. nov., isolated from roots of wild-growing Alkanna tinctoria.</title>
        <authorList>
            <person name="Rat A."/>
            <person name="Naranjo H.D."/>
            <person name="Lebbe L."/>
            <person name="Cnockaert M."/>
            <person name="Krigas N."/>
            <person name="Grigoriadou K."/>
            <person name="Maloupa E."/>
            <person name="Willems A."/>
        </authorList>
    </citation>
    <scope>NUCLEOTIDE SEQUENCE</scope>
    <source>
        <strain evidence="2">LMG 31231</strain>
    </source>
</reference>
<dbReference type="EMBL" id="JAAEDM010000043">
    <property type="protein sequence ID" value="MBR0672525.1"/>
    <property type="molecule type" value="Genomic_DNA"/>
</dbReference>
<dbReference type="RefSeq" id="WP_211862942.1">
    <property type="nucleotide sequence ID" value="NZ_JAAEDM010000043.1"/>
</dbReference>
<evidence type="ECO:0008006" key="4">
    <source>
        <dbReference type="Google" id="ProtNLM"/>
    </source>
</evidence>
<accession>A0A9X9WZE6</accession>
<feature type="transmembrane region" description="Helical" evidence="1">
    <location>
        <begin position="45"/>
        <end position="66"/>
    </location>
</feature>
<evidence type="ECO:0000256" key="1">
    <source>
        <dbReference type="SAM" id="Phobius"/>
    </source>
</evidence>
<name>A0A9X9WZE6_9PROT</name>
<protein>
    <recommendedName>
        <fullName evidence="4">PH domain-containing protein</fullName>
    </recommendedName>
</protein>
<sequence length="170" mass="18957">MNRSAPGRFEAREARWKFVLGLVFFLGCLLVGAATTAVATGLKLIVAWAVVGCSLIFCIIGIARILGQPRRVIIDRSGMLDERLTGQVVPWNAIEAARLMNIRGNRFITMRIRSPERFRVHGGLDWPRGLKRAMGELDFTLNPTNLNQPSRKVIAAFEQHYAAALGFPPW</sequence>
<keyword evidence="3" id="KW-1185">Reference proteome</keyword>
<reference evidence="2" key="1">
    <citation type="submission" date="2020-01" db="EMBL/GenBank/DDBJ databases">
        <authorList>
            <person name="Rat A."/>
        </authorList>
    </citation>
    <scope>NUCLEOTIDE SEQUENCE</scope>
    <source>
        <strain evidence="2">LMG 31231</strain>
    </source>
</reference>
<proteinExistence type="predicted"/>
<organism evidence="2 3">
    <name type="scientific">Neoroseomonas soli</name>
    <dbReference type="NCBI Taxonomy" id="1081025"/>
    <lineage>
        <taxon>Bacteria</taxon>
        <taxon>Pseudomonadati</taxon>
        <taxon>Pseudomonadota</taxon>
        <taxon>Alphaproteobacteria</taxon>
        <taxon>Acetobacterales</taxon>
        <taxon>Acetobacteraceae</taxon>
        <taxon>Neoroseomonas</taxon>
    </lineage>
</organism>
<keyword evidence="1" id="KW-1133">Transmembrane helix</keyword>
<dbReference type="Proteomes" id="UP001138751">
    <property type="component" value="Unassembled WGS sequence"/>
</dbReference>
<dbReference type="PROSITE" id="PS51257">
    <property type="entry name" value="PROKAR_LIPOPROTEIN"/>
    <property type="match status" value="1"/>
</dbReference>
<evidence type="ECO:0000313" key="2">
    <source>
        <dbReference type="EMBL" id="MBR0672525.1"/>
    </source>
</evidence>
<gene>
    <name evidence="2" type="ORF">GXW76_15200</name>
</gene>